<feature type="domain" description="CENP-V/GFA" evidence="5">
    <location>
        <begin position="14"/>
        <end position="142"/>
    </location>
</feature>
<keyword evidence="2" id="KW-0479">Metal-binding</keyword>
<keyword evidence="7" id="KW-1185">Reference proteome</keyword>
<evidence type="ECO:0000259" key="5">
    <source>
        <dbReference type="PROSITE" id="PS51891"/>
    </source>
</evidence>
<dbReference type="SUPFAM" id="SSF51316">
    <property type="entry name" value="Mss4-like"/>
    <property type="match status" value="1"/>
</dbReference>
<dbReference type="EMBL" id="BOLY01000008">
    <property type="protein sequence ID" value="GIZ48403.1"/>
    <property type="molecule type" value="Genomic_DNA"/>
</dbReference>
<dbReference type="GeneID" id="68297040"/>
<keyword evidence="3" id="KW-0862">Zinc</keyword>
<dbReference type="RefSeq" id="XP_044662890.1">
    <property type="nucleotide sequence ID" value="XM_044806955.1"/>
</dbReference>
<dbReference type="Pfam" id="PF04828">
    <property type="entry name" value="GFA"/>
    <property type="match status" value="1"/>
</dbReference>
<proteinExistence type="inferred from homology"/>
<dbReference type="PANTHER" id="PTHR33337">
    <property type="entry name" value="GFA DOMAIN-CONTAINING PROTEIN"/>
    <property type="match status" value="1"/>
</dbReference>
<evidence type="ECO:0000313" key="6">
    <source>
        <dbReference type="EMBL" id="GIZ48403.1"/>
    </source>
</evidence>
<dbReference type="Gene3D" id="3.90.1590.10">
    <property type="entry name" value="glutathione-dependent formaldehyde- activating enzyme (gfa)"/>
    <property type="match status" value="1"/>
</dbReference>
<comment type="caution">
    <text evidence="6">The sequence shown here is derived from an EMBL/GenBank/DDBJ whole genome shotgun (WGS) entry which is preliminary data.</text>
</comment>
<evidence type="ECO:0000256" key="3">
    <source>
        <dbReference type="ARBA" id="ARBA00022833"/>
    </source>
</evidence>
<dbReference type="GO" id="GO:0046872">
    <property type="term" value="F:metal ion binding"/>
    <property type="evidence" value="ECO:0007669"/>
    <property type="project" value="UniProtKB-KW"/>
</dbReference>
<organism evidence="6 7">
    <name type="scientific">Cercospora kikuchii</name>
    <dbReference type="NCBI Taxonomy" id="84275"/>
    <lineage>
        <taxon>Eukaryota</taxon>
        <taxon>Fungi</taxon>
        <taxon>Dikarya</taxon>
        <taxon>Ascomycota</taxon>
        <taxon>Pezizomycotina</taxon>
        <taxon>Dothideomycetes</taxon>
        <taxon>Dothideomycetidae</taxon>
        <taxon>Mycosphaerellales</taxon>
        <taxon>Mycosphaerellaceae</taxon>
        <taxon>Cercospora</taxon>
    </lineage>
</organism>
<dbReference type="PANTHER" id="PTHR33337:SF33">
    <property type="entry name" value="CENP-V_GFA DOMAIN-CONTAINING PROTEIN"/>
    <property type="match status" value="1"/>
</dbReference>
<dbReference type="InterPro" id="IPR011057">
    <property type="entry name" value="Mss4-like_sf"/>
</dbReference>
<dbReference type="AlphaFoldDB" id="A0A9P3D0C8"/>
<name>A0A9P3D0C8_9PEZI</name>
<dbReference type="Proteomes" id="UP000825890">
    <property type="component" value="Unassembled WGS sequence"/>
</dbReference>
<keyword evidence="4" id="KW-0456">Lyase</keyword>
<dbReference type="OrthoDB" id="406544at2759"/>
<sequence>MSSSNTTPQQETLCEGGCFCARLRYRVRGKPQAINACHCRDCQRLSGSAFAINAMFETKDIEELGTAWSEPDIVGSKLGERSWRCAECRVLLYADHPEFGDAMRFVRVGTLDDGGDFVPDAHYFVRSKYPWVTIPPGVPVYETLPGGTNKE</sequence>
<protein>
    <recommendedName>
        <fullName evidence="5">CENP-V/GFA domain-containing protein</fullName>
    </recommendedName>
</protein>
<evidence type="ECO:0000256" key="1">
    <source>
        <dbReference type="ARBA" id="ARBA00005495"/>
    </source>
</evidence>
<reference evidence="6 7" key="1">
    <citation type="submission" date="2021-01" db="EMBL/GenBank/DDBJ databases">
        <title>Cercospora kikuchii MAFF 305040 whole genome shotgun sequence.</title>
        <authorList>
            <person name="Kashiwa T."/>
            <person name="Suzuki T."/>
        </authorList>
    </citation>
    <scope>NUCLEOTIDE SEQUENCE [LARGE SCALE GENOMIC DNA]</scope>
    <source>
        <strain evidence="6 7">MAFF 305040</strain>
    </source>
</reference>
<comment type="similarity">
    <text evidence="1">Belongs to the Gfa family.</text>
</comment>
<gene>
    <name evidence="6" type="ORF">CKM354_001146500</name>
</gene>
<evidence type="ECO:0000313" key="7">
    <source>
        <dbReference type="Proteomes" id="UP000825890"/>
    </source>
</evidence>
<dbReference type="InterPro" id="IPR006913">
    <property type="entry name" value="CENP-V/GFA"/>
</dbReference>
<dbReference type="GO" id="GO:0016846">
    <property type="term" value="F:carbon-sulfur lyase activity"/>
    <property type="evidence" value="ECO:0007669"/>
    <property type="project" value="InterPro"/>
</dbReference>
<accession>A0A9P3D0C8</accession>
<evidence type="ECO:0000256" key="2">
    <source>
        <dbReference type="ARBA" id="ARBA00022723"/>
    </source>
</evidence>
<evidence type="ECO:0000256" key="4">
    <source>
        <dbReference type="ARBA" id="ARBA00023239"/>
    </source>
</evidence>
<dbReference type="PROSITE" id="PS51891">
    <property type="entry name" value="CENP_V_GFA"/>
    <property type="match status" value="1"/>
</dbReference>